<protein>
    <submittedName>
        <fullName evidence="1">Uncharacterized protein</fullName>
    </submittedName>
</protein>
<reference evidence="2" key="1">
    <citation type="journal article" date="2023" name="Commun. Biol.">
        <title>Genome analysis of Parmales, the sister group of diatoms, reveals the evolutionary specialization of diatoms from phago-mixotrophs to photoautotrophs.</title>
        <authorList>
            <person name="Ban H."/>
            <person name="Sato S."/>
            <person name="Yoshikawa S."/>
            <person name="Yamada K."/>
            <person name="Nakamura Y."/>
            <person name="Ichinomiya M."/>
            <person name="Sato N."/>
            <person name="Blanc-Mathieu R."/>
            <person name="Endo H."/>
            <person name="Kuwata A."/>
            <person name="Ogata H."/>
        </authorList>
    </citation>
    <scope>NUCLEOTIDE SEQUENCE [LARGE SCALE GENOMIC DNA]</scope>
</reference>
<name>A0A9W7A3S6_9STRA</name>
<proteinExistence type="predicted"/>
<sequence length="83" mass="9150">MVQSVNTANENAEYSPLAATQRRLLNYELGTCTDDVLKRYPNPFLNIAARQGEMAACLIAFGQNIPDKAEFTKKVRAVAMTIA</sequence>
<dbReference type="AlphaFoldDB" id="A0A9W7A3S6"/>
<evidence type="ECO:0000313" key="1">
    <source>
        <dbReference type="EMBL" id="GMH61419.1"/>
    </source>
</evidence>
<accession>A0A9W7A3S6</accession>
<dbReference type="EMBL" id="BLQM01000085">
    <property type="protein sequence ID" value="GMH61419.1"/>
    <property type="molecule type" value="Genomic_DNA"/>
</dbReference>
<evidence type="ECO:0000313" key="2">
    <source>
        <dbReference type="Proteomes" id="UP001162640"/>
    </source>
</evidence>
<gene>
    <name evidence="1" type="ORF">TL16_g03249</name>
</gene>
<comment type="caution">
    <text evidence="1">The sequence shown here is derived from an EMBL/GenBank/DDBJ whole genome shotgun (WGS) entry which is preliminary data.</text>
</comment>
<organism evidence="1 2">
    <name type="scientific">Triparma laevis f. inornata</name>
    <dbReference type="NCBI Taxonomy" id="1714386"/>
    <lineage>
        <taxon>Eukaryota</taxon>
        <taxon>Sar</taxon>
        <taxon>Stramenopiles</taxon>
        <taxon>Ochrophyta</taxon>
        <taxon>Bolidophyceae</taxon>
        <taxon>Parmales</taxon>
        <taxon>Triparmaceae</taxon>
        <taxon>Triparma</taxon>
    </lineage>
</organism>
<dbReference type="Proteomes" id="UP001162640">
    <property type="component" value="Unassembled WGS sequence"/>
</dbReference>